<dbReference type="OrthoDB" id="5372496at2"/>
<evidence type="ECO:0000256" key="1">
    <source>
        <dbReference type="SAM" id="Phobius"/>
    </source>
</evidence>
<reference evidence="3" key="1">
    <citation type="submission" date="2017-10" db="EMBL/GenBank/DDBJ databases">
        <title>Campylobacter species from seals.</title>
        <authorList>
            <person name="Gilbert M.J."/>
            <person name="Zomer A.L."/>
            <person name="Timmerman A.J."/>
            <person name="Duim B."/>
            <person name="Wagenaar J.A."/>
        </authorList>
    </citation>
    <scope>NUCLEOTIDE SEQUENCE [LARGE SCALE GENOMIC DNA]</scope>
    <source>
        <strain evidence="3">17S00004-5</strain>
    </source>
</reference>
<feature type="transmembrane region" description="Helical" evidence="1">
    <location>
        <begin position="12"/>
        <end position="33"/>
    </location>
</feature>
<dbReference type="RefSeq" id="WP_106870079.1">
    <property type="nucleotide sequence ID" value="NZ_CP053841.1"/>
</dbReference>
<dbReference type="Gene3D" id="3.30.700.10">
    <property type="entry name" value="Glycoprotein, Type 4 Pilin"/>
    <property type="match status" value="1"/>
</dbReference>
<keyword evidence="3" id="KW-1185">Reference proteome</keyword>
<sequence>MKNNFKKGFTLIELVMVIVIVGIISTIATDIYLNIYRNYVYSKIINELEYKTDALLEKISAMLTDRVKGSVIGRKPEISHAINKDIISIYDSKLDEKYTILEWIGASSESRNFGGANSIGWSGFADIDNSSLAVGLISPGSNFKDIKDNSILVGSNSNNLAVIFNHLLIGDGNGYGFYGTSGASNNIMNVSLQNNQEVLKVPSSAYSGDISENYILAHTAYAIVPDEVVNGRFNLRLFYNYRPWNGGQTYQNGTSTILARDVTVFRFRSLEQNIEVKICMQGQNLKEDGTTTPNSFGDGFIVCKTKVVY</sequence>
<organism evidence="2 3">
    <name type="scientific">Campylobacter blaseri</name>
    <dbReference type="NCBI Taxonomy" id="2042961"/>
    <lineage>
        <taxon>Bacteria</taxon>
        <taxon>Pseudomonadati</taxon>
        <taxon>Campylobacterota</taxon>
        <taxon>Epsilonproteobacteria</taxon>
        <taxon>Campylobacterales</taxon>
        <taxon>Campylobacteraceae</taxon>
        <taxon>Campylobacter</taxon>
    </lineage>
</organism>
<name>A0A2P8R200_9BACT</name>
<evidence type="ECO:0000313" key="2">
    <source>
        <dbReference type="EMBL" id="PSM52526.1"/>
    </source>
</evidence>
<dbReference type="InterPro" id="IPR045584">
    <property type="entry name" value="Pilin-like"/>
</dbReference>
<comment type="caution">
    <text evidence="2">The sequence shown here is derived from an EMBL/GenBank/DDBJ whole genome shotgun (WGS) entry which is preliminary data.</text>
</comment>
<dbReference type="SUPFAM" id="SSF54523">
    <property type="entry name" value="Pili subunits"/>
    <property type="match status" value="1"/>
</dbReference>
<keyword evidence="1" id="KW-1133">Transmembrane helix</keyword>
<dbReference type="Pfam" id="PF07963">
    <property type="entry name" value="N_methyl"/>
    <property type="match status" value="1"/>
</dbReference>
<dbReference type="AlphaFoldDB" id="A0A2P8R200"/>
<evidence type="ECO:0000313" key="3">
    <source>
        <dbReference type="Proteomes" id="UP000240535"/>
    </source>
</evidence>
<protein>
    <submittedName>
        <fullName evidence="2">Prepilin-type cleavage/methylation domain-containing protein</fullName>
    </submittedName>
</protein>
<proteinExistence type="predicted"/>
<accession>A0A2P8R200</accession>
<dbReference type="NCBIfam" id="TIGR02532">
    <property type="entry name" value="IV_pilin_GFxxxE"/>
    <property type="match status" value="1"/>
</dbReference>
<dbReference type="PROSITE" id="PS00409">
    <property type="entry name" value="PROKAR_NTER_METHYL"/>
    <property type="match status" value="1"/>
</dbReference>
<keyword evidence="1" id="KW-0472">Membrane</keyword>
<dbReference type="InterPro" id="IPR012902">
    <property type="entry name" value="N_methyl_site"/>
</dbReference>
<gene>
    <name evidence="2" type="ORF">CQ405_02020</name>
</gene>
<dbReference type="EMBL" id="PDHH01000002">
    <property type="protein sequence ID" value="PSM52526.1"/>
    <property type="molecule type" value="Genomic_DNA"/>
</dbReference>
<dbReference type="Proteomes" id="UP000240535">
    <property type="component" value="Unassembled WGS sequence"/>
</dbReference>
<keyword evidence="1" id="KW-0812">Transmembrane</keyword>